<organism evidence="1 2">
    <name type="scientific">Brucella daejeonensis</name>
    <dbReference type="NCBI Taxonomy" id="659015"/>
    <lineage>
        <taxon>Bacteria</taxon>
        <taxon>Pseudomonadati</taxon>
        <taxon>Pseudomonadota</taxon>
        <taxon>Alphaproteobacteria</taxon>
        <taxon>Hyphomicrobiales</taxon>
        <taxon>Brucellaceae</taxon>
        <taxon>Brucella/Ochrobactrum group</taxon>
        <taxon>Brucella</taxon>
    </lineage>
</organism>
<dbReference type="Proteomes" id="UP000555546">
    <property type="component" value="Unassembled WGS sequence"/>
</dbReference>
<keyword evidence="2" id="KW-1185">Reference proteome</keyword>
<evidence type="ECO:0000313" key="2">
    <source>
        <dbReference type="Proteomes" id="UP000555546"/>
    </source>
</evidence>
<name>A0A7W9AWU9_9HYPH</name>
<protein>
    <submittedName>
        <fullName evidence="1">Nucleoside-triphosphatase THEP1</fullName>
    </submittedName>
</protein>
<reference evidence="1 2" key="1">
    <citation type="submission" date="2020-08" db="EMBL/GenBank/DDBJ databases">
        <title>Genomic Encyclopedia of Type Strains, Phase IV (KMG-IV): sequencing the most valuable type-strain genomes for metagenomic binning, comparative biology and taxonomic classification.</title>
        <authorList>
            <person name="Goeker M."/>
        </authorList>
    </citation>
    <scope>NUCLEOTIDE SEQUENCE [LARGE SCALE GENOMIC DNA]</scope>
    <source>
        <strain evidence="1 2">DSM 26944</strain>
    </source>
</reference>
<evidence type="ECO:0000313" key="1">
    <source>
        <dbReference type="EMBL" id="MBB5702080.1"/>
    </source>
</evidence>
<dbReference type="RefSeq" id="WP_183651280.1">
    <property type="nucleotide sequence ID" value="NZ_JACIJG010000006.1"/>
</dbReference>
<dbReference type="Pfam" id="PF10649">
    <property type="entry name" value="DUF2478"/>
    <property type="match status" value="1"/>
</dbReference>
<proteinExistence type="predicted"/>
<dbReference type="EMBL" id="JACIJG010000006">
    <property type="protein sequence ID" value="MBB5702080.1"/>
    <property type="molecule type" value="Genomic_DNA"/>
</dbReference>
<accession>A0A7W9AWU9</accession>
<sequence>MNSDRPILAAILAAKDLPVDHLLTLAAERAAQSGLRVAGFIQHRDRTDKDECCRDIHIEHIGTGMMQIISQSLGSGSKGCRLDPQALAEVAGGLLAELDAGANILILNRFGKGETEGHGFRTVIETAFARQIPVLTVVRETYADGWRDFAGDCGVVLLPDSKAVLGWFDGVTESRQLPEAV</sequence>
<gene>
    <name evidence="1" type="ORF">FHS76_001955</name>
</gene>
<dbReference type="InterPro" id="IPR018912">
    <property type="entry name" value="DUF2478"/>
</dbReference>
<comment type="caution">
    <text evidence="1">The sequence shown here is derived from an EMBL/GenBank/DDBJ whole genome shotgun (WGS) entry which is preliminary data.</text>
</comment>
<dbReference type="AlphaFoldDB" id="A0A7W9AWU9"/>